<organism evidence="2 3">
    <name type="scientific">Pelobates cultripes</name>
    <name type="common">Western spadefoot toad</name>
    <dbReference type="NCBI Taxonomy" id="61616"/>
    <lineage>
        <taxon>Eukaryota</taxon>
        <taxon>Metazoa</taxon>
        <taxon>Chordata</taxon>
        <taxon>Craniata</taxon>
        <taxon>Vertebrata</taxon>
        <taxon>Euteleostomi</taxon>
        <taxon>Amphibia</taxon>
        <taxon>Batrachia</taxon>
        <taxon>Anura</taxon>
        <taxon>Pelobatoidea</taxon>
        <taxon>Pelobatidae</taxon>
        <taxon>Pelobates</taxon>
    </lineage>
</organism>
<proteinExistence type="predicted"/>
<feature type="compositionally biased region" description="Polar residues" evidence="1">
    <location>
        <begin position="26"/>
        <end position="36"/>
    </location>
</feature>
<keyword evidence="3" id="KW-1185">Reference proteome</keyword>
<evidence type="ECO:0000313" key="2">
    <source>
        <dbReference type="EMBL" id="CAH2296727.1"/>
    </source>
</evidence>
<gene>
    <name evidence="2" type="ORF">PECUL_23A017042</name>
</gene>
<reference evidence="2" key="1">
    <citation type="submission" date="2022-03" db="EMBL/GenBank/DDBJ databases">
        <authorList>
            <person name="Alioto T."/>
            <person name="Alioto T."/>
            <person name="Gomez Garrido J."/>
        </authorList>
    </citation>
    <scope>NUCLEOTIDE SEQUENCE</scope>
</reference>
<accession>A0AAD1SBE4</accession>
<feature type="compositionally biased region" description="Polar residues" evidence="1">
    <location>
        <begin position="1"/>
        <end position="14"/>
    </location>
</feature>
<evidence type="ECO:0000313" key="3">
    <source>
        <dbReference type="Proteomes" id="UP001295444"/>
    </source>
</evidence>
<dbReference type="AlphaFoldDB" id="A0AAD1SBE4"/>
<sequence length="55" mass="5817">TASALLTTTYSVGNEQRYKMEAESSALPSPKQSSKAEGTGEARASLGAHHIKRDP</sequence>
<protein>
    <submittedName>
        <fullName evidence="2">Uncharacterized protein</fullName>
    </submittedName>
</protein>
<dbReference type="EMBL" id="OW240916">
    <property type="protein sequence ID" value="CAH2296727.1"/>
    <property type="molecule type" value="Genomic_DNA"/>
</dbReference>
<evidence type="ECO:0000256" key="1">
    <source>
        <dbReference type="SAM" id="MobiDB-lite"/>
    </source>
</evidence>
<feature type="region of interest" description="Disordered" evidence="1">
    <location>
        <begin position="1"/>
        <end position="55"/>
    </location>
</feature>
<dbReference type="Proteomes" id="UP001295444">
    <property type="component" value="Chromosome 05"/>
</dbReference>
<feature type="non-terminal residue" evidence="2">
    <location>
        <position position="1"/>
    </location>
</feature>
<feature type="non-terminal residue" evidence="2">
    <location>
        <position position="55"/>
    </location>
</feature>
<name>A0AAD1SBE4_PELCU</name>